<evidence type="ECO:0000313" key="2">
    <source>
        <dbReference type="EMBL" id="EGT52488.1"/>
    </source>
</evidence>
<name>G0N496_CAEBE</name>
<keyword evidence="1" id="KW-0812">Transmembrane</keyword>
<feature type="transmembrane region" description="Helical" evidence="1">
    <location>
        <begin position="44"/>
        <end position="66"/>
    </location>
</feature>
<keyword evidence="1" id="KW-1133">Transmembrane helix</keyword>
<proteinExistence type="predicted"/>
<dbReference type="InParanoid" id="G0N496"/>
<protein>
    <submittedName>
        <fullName evidence="2">Uncharacterized protein</fullName>
    </submittedName>
</protein>
<dbReference type="HOGENOM" id="CLU_2199301_0_0_1"/>
<sequence>MPAVNKFTKTSIVRPIRMSRPINRRNASPAPPPHPTFLQHISQYVPFVLFGLTVLVVLLQITLAILTDSLDKEFVKTRALIEKAPFDKKALQELKGMINQLLHILRNP</sequence>
<accession>G0N496</accession>
<gene>
    <name evidence="2" type="ORF">CAEBREN_06827</name>
</gene>
<evidence type="ECO:0000256" key="1">
    <source>
        <dbReference type="SAM" id="Phobius"/>
    </source>
</evidence>
<keyword evidence="3" id="KW-1185">Reference proteome</keyword>
<dbReference type="Proteomes" id="UP000008068">
    <property type="component" value="Unassembled WGS sequence"/>
</dbReference>
<dbReference type="AlphaFoldDB" id="G0N496"/>
<organism evidence="3">
    <name type="scientific">Caenorhabditis brenneri</name>
    <name type="common">Nematode worm</name>
    <dbReference type="NCBI Taxonomy" id="135651"/>
    <lineage>
        <taxon>Eukaryota</taxon>
        <taxon>Metazoa</taxon>
        <taxon>Ecdysozoa</taxon>
        <taxon>Nematoda</taxon>
        <taxon>Chromadorea</taxon>
        <taxon>Rhabditida</taxon>
        <taxon>Rhabditina</taxon>
        <taxon>Rhabditomorpha</taxon>
        <taxon>Rhabditoidea</taxon>
        <taxon>Rhabditidae</taxon>
        <taxon>Peloderinae</taxon>
        <taxon>Caenorhabditis</taxon>
    </lineage>
</organism>
<keyword evidence="1" id="KW-0472">Membrane</keyword>
<evidence type="ECO:0000313" key="3">
    <source>
        <dbReference type="Proteomes" id="UP000008068"/>
    </source>
</evidence>
<dbReference type="EMBL" id="GL379837">
    <property type="protein sequence ID" value="EGT52488.1"/>
    <property type="molecule type" value="Genomic_DNA"/>
</dbReference>
<reference evidence="3" key="1">
    <citation type="submission" date="2011-07" db="EMBL/GenBank/DDBJ databases">
        <authorList>
            <consortium name="Caenorhabditis brenneri Sequencing and Analysis Consortium"/>
            <person name="Wilson R.K."/>
        </authorList>
    </citation>
    <scope>NUCLEOTIDE SEQUENCE [LARGE SCALE GENOMIC DNA]</scope>
    <source>
        <strain evidence="3">PB2801</strain>
    </source>
</reference>